<comment type="caution">
    <text evidence="3">The sequence shown here is derived from an EMBL/GenBank/DDBJ whole genome shotgun (WGS) entry which is preliminary data.</text>
</comment>
<proteinExistence type="predicted"/>
<gene>
    <name evidence="3" type="ORF">PGLA1383_LOCUS6528</name>
</gene>
<feature type="chain" id="PRO_5032807813" evidence="2">
    <location>
        <begin position="16"/>
        <end position="731"/>
    </location>
</feature>
<evidence type="ECO:0000256" key="1">
    <source>
        <dbReference type="SAM" id="Phobius"/>
    </source>
</evidence>
<sequence>MMLPILLLCLSLAAAEHVTLKPRVGGASKGLRAAGGFLSGPDLQDDLRQAVVETLGGGNRTLDATREKLRPMWSALAKNQQGRIDRRSLRYALHRYFLHAHSLSLVGLEPLQANSSHSEAALLTAFAPDYVRGLVEGRNAGHGFSFEDTVALVAVLEHLVVETGHGMLEAAYQAKGLKAAAGMSRQQLVEVMQAFMVRFMLGNEGADVVAEVDRNPKMLQEVFDDWKVLSSFAEGQIRTFEYSRWSGYSAGTVRNGRSSKVHWQVRLDRGALSQSFEFADAQAVAGSIAMSFGSFWRCKPDRLPSLADWVEGCKFSLSLAGMAGGGALLCFILGTLPLNASITLAAEELLEALPLRPIMFSHRNWSMEEWKQLRELNYFRGFIFIWSLEVFWNLMSLVCTFSMVAWHAGGGSKRNTILVTVFGIVLLCPLLSYGHTDLVAKTTFTQWVLYVPSYFLWSIVVLLLFVLPLSHEKRRASLLSLLRLIGGSVIAFAIWQEVIRVFYATESSVFKVLIGSLGPFLARVMMYHLSIATGRQVFSDSNSLAHVLLLAIPIAGISTISVMLQLTSDSIGTSVAIELFSILLEVRHKCVWLAGKTEWENFRGKVASCMGKLAHCLRYIIPCGRGHASVCDEDSMDGVVPPNLPTDQAKTSPSLPSAQSKEFEKVLCLVTFANLIELVVIMLTCGLLLIAKVNPNEIHAPPIPWQRTLMLTMLILVCELAADTLTASPHS</sequence>
<feature type="transmembrane region" description="Helical" evidence="1">
    <location>
        <begin position="476"/>
        <end position="495"/>
    </location>
</feature>
<accession>A0A813DPY6</accession>
<feature type="signal peptide" evidence="2">
    <location>
        <begin position="1"/>
        <end position="15"/>
    </location>
</feature>
<protein>
    <submittedName>
        <fullName evidence="3">Uncharacterized protein</fullName>
    </submittedName>
</protein>
<feature type="transmembrane region" description="Helical" evidence="1">
    <location>
        <begin position="501"/>
        <end position="522"/>
    </location>
</feature>
<evidence type="ECO:0000313" key="4">
    <source>
        <dbReference type="Proteomes" id="UP000654075"/>
    </source>
</evidence>
<reference evidence="3" key="1">
    <citation type="submission" date="2021-02" db="EMBL/GenBank/DDBJ databases">
        <authorList>
            <person name="Dougan E. K."/>
            <person name="Rhodes N."/>
            <person name="Thang M."/>
            <person name="Chan C."/>
        </authorList>
    </citation>
    <scope>NUCLEOTIDE SEQUENCE</scope>
</reference>
<feature type="transmembrane region" description="Helical" evidence="1">
    <location>
        <begin position="383"/>
        <end position="405"/>
    </location>
</feature>
<feature type="transmembrane region" description="Helical" evidence="1">
    <location>
        <begin position="447"/>
        <end position="469"/>
    </location>
</feature>
<organism evidence="3 4">
    <name type="scientific">Polarella glacialis</name>
    <name type="common">Dinoflagellate</name>
    <dbReference type="NCBI Taxonomy" id="89957"/>
    <lineage>
        <taxon>Eukaryota</taxon>
        <taxon>Sar</taxon>
        <taxon>Alveolata</taxon>
        <taxon>Dinophyceae</taxon>
        <taxon>Suessiales</taxon>
        <taxon>Suessiaceae</taxon>
        <taxon>Polarella</taxon>
    </lineage>
</organism>
<keyword evidence="1" id="KW-0472">Membrane</keyword>
<keyword evidence="1" id="KW-1133">Transmembrane helix</keyword>
<feature type="transmembrane region" description="Helical" evidence="1">
    <location>
        <begin position="666"/>
        <end position="691"/>
    </location>
</feature>
<dbReference type="EMBL" id="CAJNNV010002714">
    <property type="protein sequence ID" value="CAE8587697.1"/>
    <property type="molecule type" value="Genomic_DNA"/>
</dbReference>
<feature type="transmembrane region" description="Helical" evidence="1">
    <location>
        <begin position="417"/>
        <end position="435"/>
    </location>
</feature>
<keyword evidence="4" id="KW-1185">Reference proteome</keyword>
<name>A0A813DPY6_POLGL</name>
<evidence type="ECO:0000256" key="2">
    <source>
        <dbReference type="SAM" id="SignalP"/>
    </source>
</evidence>
<keyword evidence="1" id="KW-0812">Transmembrane</keyword>
<dbReference type="AlphaFoldDB" id="A0A813DPY6"/>
<dbReference type="Proteomes" id="UP000654075">
    <property type="component" value="Unassembled WGS sequence"/>
</dbReference>
<feature type="transmembrane region" description="Helical" evidence="1">
    <location>
        <begin position="543"/>
        <end position="564"/>
    </location>
</feature>
<evidence type="ECO:0000313" key="3">
    <source>
        <dbReference type="EMBL" id="CAE8587697.1"/>
    </source>
</evidence>
<keyword evidence="2" id="KW-0732">Signal</keyword>